<name>A0ABR8MTL3_9BACL</name>
<dbReference type="SMART" id="SM01130">
    <property type="entry name" value="DHDPS"/>
    <property type="match status" value="1"/>
</dbReference>
<dbReference type="Gene3D" id="3.20.20.70">
    <property type="entry name" value="Aldolase class I"/>
    <property type="match status" value="1"/>
</dbReference>
<dbReference type="Pfam" id="PF00701">
    <property type="entry name" value="DHDPS"/>
    <property type="match status" value="1"/>
</dbReference>
<proteinExistence type="inferred from homology"/>
<protein>
    <submittedName>
        <fullName evidence="4">Dihydrodipicolinate synthase family protein</fullName>
    </submittedName>
</protein>
<sequence>MFTGLSAFPLTPMNESGIDEEAFIRLIQRAADAKVDSISALGSTGSYAYLTREERKRAATFAVQHANGIPVMVGIGSLRTRDVLQFAEDAQEAGVSAVLLAPVSYQPLTEREVYSLYETVTRSLSIPLCVYDNPRVTHFTFRDELLGEIAQLPNIGSIKIPPVSSNHDEAKARVDQLRALIPSHVKIGISGDWSAAAGLNAGCDIWYSVLGGLYPEISLRITRAALTGSAEEALALSEQLEPLWELFRQHGGLRVIASAALRLGIGSNPNLPQPIQGLDEKARQQLDEVIQRLALQS</sequence>
<dbReference type="PRINTS" id="PR00146">
    <property type="entry name" value="DHPICSNTHASE"/>
</dbReference>
<organism evidence="4 5">
    <name type="scientific">Paenibacillus terricola</name>
    <dbReference type="NCBI Taxonomy" id="2763503"/>
    <lineage>
        <taxon>Bacteria</taxon>
        <taxon>Bacillati</taxon>
        <taxon>Bacillota</taxon>
        <taxon>Bacilli</taxon>
        <taxon>Bacillales</taxon>
        <taxon>Paenibacillaceae</taxon>
        <taxon>Paenibacillus</taxon>
    </lineage>
</organism>
<dbReference type="PANTHER" id="PTHR12128">
    <property type="entry name" value="DIHYDRODIPICOLINATE SYNTHASE"/>
    <property type="match status" value="1"/>
</dbReference>
<dbReference type="CDD" id="cd00408">
    <property type="entry name" value="DHDPS-like"/>
    <property type="match status" value="1"/>
</dbReference>
<comment type="caution">
    <text evidence="4">The sequence shown here is derived from an EMBL/GenBank/DDBJ whole genome shotgun (WGS) entry which is preliminary data.</text>
</comment>
<keyword evidence="5" id="KW-1185">Reference proteome</keyword>
<keyword evidence="2 3" id="KW-0456">Lyase</keyword>
<evidence type="ECO:0000256" key="2">
    <source>
        <dbReference type="ARBA" id="ARBA00023239"/>
    </source>
</evidence>
<evidence type="ECO:0000256" key="3">
    <source>
        <dbReference type="PIRNR" id="PIRNR001365"/>
    </source>
</evidence>
<dbReference type="PANTHER" id="PTHR12128:SF66">
    <property type="entry name" value="4-HYDROXY-2-OXOGLUTARATE ALDOLASE, MITOCHONDRIAL"/>
    <property type="match status" value="1"/>
</dbReference>
<evidence type="ECO:0000256" key="1">
    <source>
        <dbReference type="ARBA" id="ARBA00007592"/>
    </source>
</evidence>
<accession>A0ABR8MTL3</accession>
<dbReference type="SUPFAM" id="SSF51569">
    <property type="entry name" value="Aldolase"/>
    <property type="match status" value="1"/>
</dbReference>
<dbReference type="EMBL" id="JACXZA010000002">
    <property type="protein sequence ID" value="MBD3919295.1"/>
    <property type="molecule type" value="Genomic_DNA"/>
</dbReference>
<reference evidence="4 5" key="1">
    <citation type="submission" date="2020-09" db="EMBL/GenBank/DDBJ databases">
        <title>Paenibacillus sp. strain PR3 16S rRNA gene Genome sequencing and assembly.</title>
        <authorList>
            <person name="Kim J."/>
        </authorList>
    </citation>
    <scope>NUCLEOTIDE SEQUENCE [LARGE SCALE GENOMIC DNA]</scope>
    <source>
        <strain evidence="4 5">PR3</strain>
    </source>
</reference>
<dbReference type="Proteomes" id="UP000609346">
    <property type="component" value="Unassembled WGS sequence"/>
</dbReference>
<dbReference type="PIRSF" id="PIRSF001365">
    <property type="entry name" value="DHDPS"/>
    <property type="match status" value="1"/>
</dbReference>
<evidence type="ECO:0000313" key="4">
    <source>
        <dbReference type="EMBL" id="MBD3919295.1"/>
    </source>
</evidence>
<gene>
    <name evidence="4" type="ORF">H8B09_11065</name>
</gene>
<comment type="similarity">
    <text evidence="1 3">Belongs to the DapA family.</text>
</comment>
<dbReference type="InterPro" id="IPR002220">
    <property type="entry name" value="DapA-like"/>
</dbReference>
<evidence type="ECO:0000313" key="5">
    <source>
        <dbReference type="Proteomes" id="UP000609346"/>
    </source>
</evidence>
<dbReference type="InterPro" id="IPR013785">
    <property type="entry name" value="Aldolase_TIM"/>
</dbReference>
<dbReference type="RefSeq" id="WP_191203551.1">
    <property type="nucleotide sequence ID" value="NZ_JACXZA010000002.1"/>
</dbReference>